<sequence length="211" mass="22769">MKTLVEKAYFPVVGVFLLALSLVAFSDNLFTDIGQPSNREPRFIIHGLFALVWFTLLAVQPNLIATGNVKLHRKLGGLGAIAAAGLVLTTGYLQTLHYVRNDGLSGLALINSIMAAAFAVCVSFAIANRSRPELHKRLMMIGTFLILEPLASRAAGHLGLSPMSTVPLVWLVLFLSLIVRDRIVLGRFTKLPFAGLAFLIAVLILIPIGPS</sequence>
<organism evidence="2 3">
    <name type="scientific">Altererythrobacter xiamenensis</name>
    <dbReference type="NCBI Taxonomy" id="1316679"/>
    <lineage>
        <taxon>Bacteria</taxon>
        <taxon>Pseudomonadati</taxon>
        <taxon>Pseudomonadota</taxon>
        <taxon>Alphaproteobacteria</taxon>
        <taxon>Sphingomonadales</taxon>
        <taxon>Erythrobacteraceae</taxon>
        <taxon>Altererythrobacter</taxon>
    </lineage>
</organism>
<dbReference type="RefSeq" id="WP_086438173.1">
    <property type="nucleotide sequence ID" value="NZ_FXWG01000003.1"/>
</dbReference>
<proteinExistence type="predicted"/>
<evidence type="ECO:0000256" key="1">
    <source>
        <dbReference type="SAM" id="Phobius"/>
    </source>
</evidence>
<dbReference type="OrthoDB" id="648493at2"/>
<keyword evidence="1" id="KW-0472">Membrane</keyword>
<dbReference type="Proteomes" id="UP000194420">
    <property type="component" value="Unassembled WGS sequence"/>
</dbReference>
<feature type="transmembrane region" description="Helical" evidence="1">
    <location>
        <begin position="43"/>
        <end position="63"/>
    </location>
</feature>
<feature type="transmembrane region" description="Helical" evidence="1">
    <location>
        <begin position="191"/>
        <end position="209"/>
    </location>
</feature>
<name>A0A1Y6FFA3_9SPHN</name>
<reference evidence="3" key="1">
    <citation type="submission" date="2017-04" db="EMBL/GenBank/DDBJ databases">
        <authorList>
            <person name="Varghese N."/>
            <person name="Submissions S."/>
        </authorList>
    </citation>
    <scope>NUCLEOTIDE SEQUENCE [LARGE SCALE GENOMIC DNA]</scope>
</reference>
<feature type="transmembrane region" description="Helical" evidence="1">
    <location>
        <begin position="12"/>
        <end position="31"/>
    </location>
</feature>
<feature type="transmembrane region" description="Helical" evidence="1">
    <location>
        <begin position="106"/>
        <end position="126"/>
    </location>
</feature>
<keyword evidence="3" id="KW-1185">Reference proteome</keyword>
<keyword evidence="1" id="KW-0812">Transmembrane</keyword>
<accession>A0A1Y6FFA3</accession>
<protein>
    <submittedName>
        <fullName evidence="2">Uncharacterized protein</fullName>
    </submittedName>
</protein>
<dbReference type="AlphaFoldDB" id="A0A1Y6FFA3"/>
<keyword evidence="1" id="KW-1133">Transmembrane helix</keyword>
<evidence type="ECO:0000313" key="3">
    <source>
        <dbReference type="Proteomes" id="UP000194420"/>
    </source>
</evidence>
<gene>
    <name evidence="2" type="ORF">SAMN06297468_2254</name>
</gene>
<evidence type="ECO:0000313" key="2">
    <source>
        <dbReference type="EMBL" id="SMQ73614.1"/>
    </source>
</evidence>
<feature type="transmembrane region" description="Helical" evidence="1">
    <location>
        <begin position="162"/>
        <end position="179"/>
    </location>
</feature>
<feature type="transmembrane region" description="Helical" evidence="1">
    <location>
        <begin position="75"/>
        <end position="94"/>
    </location>
</feature>
<dbReference type="EMBL" id="FXWG01000003">
    <property type="protein sequence ID" value="SMQ73614.1"/>
    <property type="molecule type" value="Genomic_DNA"/>
</dbReference>